<comment type="caution">
    <text evidence="2">The sequence shown here is derived from an EMBL/GenBank/DDBJ whole genome shotgun (WGS) entry which is preliminary data.</text>
</comment>
<evidence type="ECO:0000313" key="3">
    <source>
        <dbReference type="Proteomes" id="UP000054526"/>
    </source>
</evidence>
<organism evidence="2 3">
    <name type="scientific">Cohnella kolymensis</name>
    <dbReference type="NCBI Taxonomy" id="1590652"/>
    <lineage>
        <taxon>Bacteria</taxon>
        <taxon>Bacillati</taxon>
        <taxon>Bacillota</taxon>
        <taxon>Bacilli</taxon>
        <taxon>Bacillales</taxon>
        <taxon>Paenibacillaceae</taxon>
        <taxon>Cohnella</taxon>
    </lineage>
</organism>
<keyword evidence="1" id="KW-0732">Signal</keyword>
<proteinExistence type="predicted"/>
<sequence length="273" mass="30040">MNRVSKVIFTVLAALVCLTSIPAAMSAATVELTAPIKAAFDKTAASADGKTAAVMSSLYNALGIYQEEDRNWEGKIKALHYQNEQALIAVRKQIKEIDADKLKKLDTEVKQTRERYKPLFAGYTALNKQISASRKLKNKNLTAALSAQADVMKLAVQLARQDIDAKETALKTAKDSTARTIKTLRDALAAIDPLKVQITAQRSAASLPRKGLSPVWTNFKYAIKKTDAKRTFDSLETLVFLSRQIVQQQQKIHALETRISGIISKVKAQIPVS</sequence>
<name>A0ABR5A925_9BACL</name>
<feature type="chain" id="PRO_5045478174" evidence="1">
    <location>
        <begin position="28"/>
        <end position="273"/>
    </location>
</feature>
<keyword evidence="3" id="KW-1185">Reference proteome</keyword>
<dbReference type="EMBL" id="JXAL01000001">
    <property type="protein sequence ID" value="KIL37559.1"/>
    <property type="molecule type" value="Genomic_DNA"/>
</dbReference>
<reference evidence="2 3" key="1">
    <citation type="submission" date="2014-12" db="EMBL/GenBank/DDBJ databases">
        <title>Draft genome sequence of Cohnella kolymensis strain B-2846.</title>
        <authorList>
            <person name="Karlyshev A.V."/>
            <person name="Kudryashova E.B."/>
        </authorList>
    </citation>
    <scope>NUCLEOTIDE SEQUENCE [LARGE SCALE GENOMIC DNA]</scope>
    <source>
        <strain evidence="2 3">VKM B-2846</strain>
    </source>
</reference>
<accession>A0ABR5A925</accession>
<evidence type="ECO:0000256" key="1">
    <source>
        <dbReference type="SAM" id="SignalP"/>
    </source>
</evidence>
<gene>
    <name evidence="2" type="ORF">SD71_02785</name>
</gene>
<dbReference type="Proteomes" id="UP000054526">
    <property type="component" value="Unassembled WGS sequence"/>
</dbReference>
<protein>
    <submittedName>
        <fullName evidence="2">Uncharacterized protein</fullName>
    </submittedName>
</protein>
<dbReference type="RefSeq" id="WP_041059143.1">
    <property type="nucleotide sequence ID" value="NZ_JXAL01000001.1"/>
</dbReference>
<feature type="signal peptide" evidence="1">
    <location>
        <begin position="1"/>
        <end position="27"/>
    </location>
</feature>
<evidence type="ECO:0000313" key="2">
    <source>
        <dbReference type="EMBL" id="KIL37559.1"/>
    </source>
</evidence>